<comment type="similarity">
    <text evidence="7">Belongs to the TatC family.</text>
</comment>
<protein>
    <recommendedName>
        <fullName evidence="7">Sec-independent protein translocase protein TatC</fullName>
    </recommendedName>
</protein>
<keyword evidence="3 7" id="KW-0653">Protein transport</keyword>
<accession>A0A4Z1EAV0</accession>
<comment type="caution">
    <text evidence="9">The sequence shown here is derived from an EMBL/GenBank/DDBJ whole genome shotgun (WGS) entry which is preliminary data.</text>
</comment>
<dbReference type="PANTHER" id="PTHR30371:SF0">
    <property type="entry name" value="SEC-INDEPENDENT PROTEIN TRANSLOCASE PROTEIN TATC, CHLOROPLASTIC-RELATED"/>
    <property type="match status" value="1"/>
</dbReference>
<dbReference type="AlphaFoldDB" id="A0A4Z1EAV0"/>
<feature type="transmembrane region" description="Helical" evidence="7">
    <location>
        <begin position="34"/>
        <end position="52"/>
    </location>
</feature>
<dbReference type="PANTHER" id="PTHR30371">
    <property type="entry name" value="SEC-INDEPENDENT PROTEIN TRANSLOCASE PROTEIN TATC"/>
    <property type="match status" value="1"/>
</dbReference>
<feature type="transmembrane region" description="Helical" evidence="7">
    <location>
        <begin position="229"/>
        <end position="250"/>
    </location>
</feature>
<dbReference type="Proteomes" id="UP000297318">
    <property type="component" value="Unassembled WGS sequence"/>
</dbReference>
<evidence type="ECO:0000256" key="7">
    <source>
        <dbReference type="HAMAP-Rule" id="MF_00902"/>
    </source>
</evidence>
<evidence type="ECO:0000256" key="1">
    <source>
        <dbReference type="ARBA" id="ARBA00004141"/>
    </source>
</evidence>
<comment type="subunit">
    <text evidence="7">The Tat system comprises two distinct complexes: a TatABC complex, containing multiple copies of TatA, TatB and TatC subunits, and a separate TatA complex, containing only TatA subunits. Substrates initially bind to the TatABC complex, which probably triggers association of the separate TatA complex to form the active translocon.</text>
</comment>
<keyword evidence="7" id="KW-1003">Cell membrane</keyword>
<keyword evidence="10" id="KW-1185">Reference proteome</keyword>
<name>A0A4Z1EAV0_9MICO</name>
<evidence type="ECO:0000256" key="4">
    <source>
        <dbReference type="ARBA" id="ARBA00022989"/>
    </source>
</evidence>
<dbReference type="HAMAP" id="MF_00902">
    <property type="entry name" value="TatC"/>
    <property type="match status" value="1"/>
</dbReference>
<dbReference type="GO" id="GO:0065002">
    <property type="term" value="P:intracellular protein transmembrane transport"/>
    <property type="evidence" value="ECO:0007669"/>
    <property type="project" value="TreeGrafter"/>
</dbReference>
<keyword evidence="7" id="KW-0813">Transport</keyword>
<evidence type="ECO:0000256" key="6">
    <source>
        <dbReference type="ARBA" id="ARBA00023136"/>
    </source>
</evidence>
<feature type="transmembrane region" description="Helical" evidence="7">
    <location>
        <begin position="207"/>
        <end position="223"/>
    </location>
</feature>
<dbReference type="InterPro" id="IPR002033">
    <property type="entry name" value="TatC"/>
</dbReference>
<reference evidence="9 10" key="1">
    <citation type="submission" date="2018-11" db="EMBL/GenBank/DDBJ databases">
        <title>Complete genome sequencing of the Actinobacteria Serinibacter sp. K3-2.</title>
        <authorList>
            <person name="Rakitin A.L."/>
            <person name="Beletsky A.V."/>
            <person name="Mardanov A.V."/>
            <person name="Ravin N.V."/>
            <person name="Gromova A.S."/>
            <person name="Filippova S.N."/>
            <person name="Gal'Chenko V.F."/>
        </authorList>
    </citation>
    <scope>NUCLEOTIDE SEQUENCE [LARGE SCALE GENOMIC DNA]</scope>
    <source>
        <strain evidence="9 10">K3-2</strain>
    </source>
</reference>
<dbReference type="GO" id="GO:0009977">
    <property type="term" value="F:proton motive force dependent protein transmembrane transporter activity"/>
    <property type="evidence" value="ECO:0007669"/>
    <property type="project" value="TreeGrafter"/>
</dbReference>
<dbReference type="Pfam" id="PF00902">
    <property type="entry name" value="TatC"/>
    <property type="match status" value="1"/>
</dbReference>
<dbReference type="GO" id="GO:0043953">
    <property type="term" value="P:protein transport by the Tat complex"/>
    <property type="evidence" value="ECO:0007669"/>
    <property type="project" value="UniProtKB-UniRule"/>
</dbReference>
<evidence type="ECO:0000256" key="2">
    <source>
        <dbReference type="ARBA" id="ARBA00022692"/>
    </source>
</evidence>
<comment type="function">
    <text evidence="7">Part of the twin-arginine translocation (Tat) system that transports large folded proteins containing a characteristic twin-arginine motif in their signal peptide across membranes. Together with TatB, TatC is part of a receptor directly interacting with Tat signal peptides.</text>
</comment>
<organism evidence="9 10">
    <name type="scientific">Serinibacter arcticus</name>
    <dbReference type="NCBI Taxonomy" id="1655435"/>
    <lineage>
        <taxon>Bacteria</taxon>
        <taxon>Bacillati</taxon>
        <taxon>Actinomycetota</taxon>
        <taxon>Actinomycetes</taxon>
        <taxon>Micrococcales</taxon>
        <taxon>Beutenbergiaceae</taxon>
        <taxon>Serinibacter</taxon>
    </lineage>
</organism>
<comment type="subcellular location">
    <subcellularLocation>
        <location evidence="7">Cell membrane</location>
        <topology evidence="7">Multi-pass membrane protein</topology>
    </subcellularLocation>
    <subcellularLocation>
        <location evidence="1">Membrane</location>
        <topology evidence="1">Multi-pass membrane protein</topology>
    </subcellularLocation>
</comment>
<dbReference type="GO" id="GO:0033281">
    <property type="term" value="C:TAT protein transport complex"/>
    <property type="evidence" value="ECO:0007669"/>
    <property type="project" value="UniProtKB-UniRule"/>
</dbReference>
<evidence type="ECO:0000256" key="8">
    <source>
        <dbReference type="SAM" id="MobiDB-lite"/>
    </source>
</evidence>
<keyword evidence="6 7" id="KW-0472">Membrane</keyword>
<proteinExistence type="inferred from homology"/>
<sequence length="282" mass="30473">MVTLSRKPNQRSRRQNPEGRMALGDHLREVRRRFVLALVGVAIGAGVGWFLYDPVFALAAEAIRNTDGGGVITDLNFTQSMAPFDLKVRVSFFLGVLASSPWWIYQLWAFVAPGLTRREKRTGLAFVAAAVPLFLGGAYLAWAVLPNALRLLTSATPDGVSNLIDAANYLTFVMQFMLIFGLAFLLPLLMVAITAVGVVRGSTWRKGWRWAIVGIFTFAAFATPSPDAISMVLMALPICGLYGVALLVCAQLDRRRDKRRAAEDAELAGSSEGSAGPGPAVA</sequence>
<dbReference type="EMBL" id="RHPJ01000001">
    <property type="protein sequence ID" value="TGO06587.1"/>
    <property type="molecule type" value="Genomic_DNA"/>
</dbReference>
<gene>
    <name evidence="7" type="primary">tatC</name>
    <name evidence="9" type="ORF">SERN_0779</name>
</gene>
<feature type="compositionally biased region" description="Low complexity" evidence="8">
    <location>
        <begin position="267"/>
        <end position="282"/>
    </location>
</feature>
<keyword evidence="5 7" id="KW-0811">Translocation</keyword>
<dbReference type="NCBIfam" id="TIGR00945">
    <property type="entry name" value="tatC"/>
    <property type="match status" value="1"/>
</dbReference>
<feature type="region of interest" description="Disordered" evidence="8">
    <location>
        <begin position="263"/>
        <end position="282"/>
    </location>
</feature>
<feature type="transmembrane region" description="Helical" evidence="7">
    <location>
        <begin position="172"/>
        <end position="195"/>
    </location>
</feature>
<feature type="transmembrane region" description="Helical" evidence="7">
    <location>
        <begin position="90"/>
        <end position="111"/>
    </location>
</feature>
<evidence type="ECO:0000256" key="5">
    <source>
        <dbReference type="ARBA" id="ARBA00023010"/>
    </source>
</evidence>
<keyword evidence="2 7" id="KW-0812">Transmembrane</keyword>
<evidence type="ECO:0000256" key="3">
    <source>
        <dbReference type="ARBA" id="ARBA00022927"/>
    </source>
</evidence>
<dbReference type="PRINTS" id="PR01840">
    <property type="entry name" value="TATCFAMILY"/>
</dbReference>
<feature type="transmembrane region" description="Helical" evidence="7">
    <location>
        <begin position="123"/>
        <end position="145"/>
    </location>
</feature>
<evidence type="ECO:0000313" key="9">
    <source>
        <dbReference type="EMBL" id="TGO06587.1"/>
    </source>
</evidence>
<keyword evidence="4 7" id="KW-1133">Transmembrane helix</keyword>
<evidence type="ECO:0000313" key="10">
    <source>
        <dbReference type="Proteomes" id="UP000297318"/>
    </source>
</evidence>